<evidence type="ECO:0000313" key="2">
    <source>
        <dbReference type="Proteomes" id="UP001515480"/>
    </source>
</evidence>
<comment type="caution">
    <text evidence="1">The sequence shown here is derived from an EMBL/GenBank/DDBJ whole genome shotgun (WGS) entry which is preliminary data.</text>
</comment>
<proteinExistence type="predicted"/>
<name>A0AB34IJ75_PRYPA</name>
<dbReference type="EMBL" id="JBGBPQ010000024">
    <property type="protein sequence ID" value="KAL1499945.1"/>
    <property type="molecule type" value="Genomic_DNA"/>
</dbReference>
<dbReference type="Proteomes" id="UP001515480">
    <property type="component" value="Unassembled WGS sequence"/>
</dbReference>
<dbReference type="AlphaFoldDB" id="A0AB34IJ75"/>
<evidence type="ECO:0000313" key="1">
    <source>
        <dbReference type="EMBL" id="KAL1499945.1"/>
    </source>
</evidence>
<organism evidence="1 2">
    <name type="scientific">Prymnesium parvum</name>
    <name type="common">Toxic golden alga</name>
    <dbReference type="NCBI Taxonomy" id="97485"/>
    <lineage>
        <taxon>Eukaryota</taxon>
        <taxon>Haptista</taxon>
        <taxon>Haptophyta</taxon>
        <taxon>Prymnesiophyceae</taxon>
        <taxon>Prymnesiales</taxon>
        <taxon>Prymnesiaceae</taxon>
        <taxon>Prymnesium</taxon>
    </lineage>
</organism>
<gene>
    <name evidence="1" type="ORF">AB1Y20_012626</name>
</gene>
<keyword evidence="2" id="KW-1185">Reference proteome</keyword>
<reference evidence="1 2" key="1">
    <citation type="journal article" date="2024" name="Science">
        <title>Giant polyketide synthase enzymes in the biosynthesis of giant marine polyether toxins.</title>
        <authorList>
            <person name="Fallon T.R."/>
            <person name="Shende V.V."/>
            <person name="Wierzbicki I.H."/>
            <person name="Pendleton A.L."/>
            <person name="Watervoot N.F."/>
            <person name="Auber R.P."/>
            <person name="Gonzalez D.J."/>
            <person name="Wisecaver J.H."/>
            <person name="Moore B.S."/>
        </authorList>
    </citation>
    <scope>NUCLEOTIDE SEQUENCE [LARGE SCALE GENOMIC DNA]</scope>
    <source>
        <strain evidence="1 2">12B1</strain>
    </source>
</reference>
<accession>A0AB34IJ75</accession>
<sequence length="208" mass="23637">MGKPPRIRKPTKAQMDEKWKSTNPRDLAYEIATFMGGEWPTRPVRKVQLSLEGAPTDAETLLDMTELNPTLLSEMTVPTRELFVEVYYDDLQDVYSEVMASLTPDGKATFDSIRKFKHLAISLGFKAVSDVCQQAFDHPETDDFDEFPEVAPDHRPGCYCKLDVVKFTELTAATTALTKMILDLKGELPPEAEPRIIHVEKKFYYDDV</sequence>
<protein>
    <submittedName>
        <fullName evidence="1">Uncharacterized protein</fullName>
    </submittedName>
</protein>